<feature type="domain" description="2Fe-2S ferredoxin-type" evidence="9">
    <location>
        <begin position="1088"/>
        <end position="1170"/>
    </location>
</feature>
<dbReference type="PANTHER" id="PTHR43742">
    <property type="entry name" value="TRIMETHYLAMINE-N-OXIDE REDUCTASE"/>
    <property type="match status" value="1"/>
</dbReference>
<dbReference type="InterPro" id="IPR017938">
    <property type="entry name" value="Riboflavin_synthase-like_b-brl"/>
</dbReference>
<dbReference type="Pfam" id="PF01568">
    <property type="entry name" value="Molydop_binding"/>
    <property type="match status" value="1"/>
</dbReference>
<dbReference type="InterPro" id="IPR039261">
    <property type="entry name" value="FNR_nucleotide-bd"/>
</dbReference>
<keyword evidence="6" id="KW-0560">Oxidoreductase</keyword>
<sequence>MGAIEISGYCTLCRSRCGTRNIVEHDALLGVVPDPAHPTGHAMCMKGRAAPELVHSPHRILHPMRRTRPKGDADPGWERIGWDEALTLVARRLKEIRAQSGAEAVAFGVTTPSGTPLSDSIDWIERFVRAYGSPNICYATEICNWHKDYAHVFTYGCGMPVADYAGAGLILLWGHNPTNTWLAQADAIGKGRARGARLMVVDPRRTALAGQADVWLPVRPGTDAALALGLIHQLLRTERYDATFVREWTNAPLLVRADTGRFLRAGEVAWERAPHRERVSAGDAPGDAPLFVVWREDHEAPAPYDTRVAAAGQGGAHYALRGEYEVALRDGGRVRCRPVLALLAREAGAYTPERVAEITQVPPDALLAAADLLATSGPVAYHAWTGIGQHTNATQTERAVAVLHALTGSFDVPGGNRLYARHAVNRVNGLDLIPPAQSAKALGLPERPLGPPATGWVTARDLYRAILEGEPYRVRALFAFGSNPLASQGDVGMAEAALQALEFHVHLDLFETPSARYADILLPVNTPWEREGLRVGFEITQAAEARIQLRPRMVTPRGESRSDNDIVFDLACRLGMGEAFFDGSLERGWDHILAPLGIRVADLRRAGGTLSPPLQGKDRKYALPESAATPPDAAPVAGFATETRRVELYSERLLRHGYAPMPVHVASPAEAGGGAYPLVLTSAKSGYYCHSQHRSLVSLRKRAPLPRVALGPGLAARRQVVTGDWVRVATPIGQARFVALVDADLNDDVLVADYGWWQACPEIGQQGYAVLGTASNYNALISAAQADPVSGSVPMRAFPCELERDPAVDPARRPWSGTRPFLVSQLHARTRDVLEIAFTAADGGPLPDYQPGQHVTVEISGLPDGEKLMRAYSLVGAAASPPAAPRREYRVAVRRQYGRGADGADWQGRMSGHLHGRLRVGDGVRLGAPGGNFIVPRRSPQPLVCFAAGIGITPFIAHLETLVAMAADDGLPADDLPEVWLHYANRDSRHHAYAGRLAELCARLPCLTVVDYYAHPLPGDGVAARRLDAGCVDASLLRRRARFYMCGSETMMRDLAEGLIARGVPAFDIFSEVFRSPPAPASAGDARHEVRFARSGNKTSVWTSARGSLLDFAESLGLDLPSGCRVGQCESCAVRILSGQVRHLHGTEPEDPDICLTCQAVPVADLVLDA</sequence>
<keyword evidence="2" id="KW-0004">4Fe-4S</keyword>
<dbReference type="GO" id="GO:0018818">
    <property type="term" value="F:acetylene hydratase activity"/>
    <property type="evidence" value="ECO:0007669"/>
    <property type="project" value="InterPro"/>
</dbReference>
<dbReference type="Gene3D" id="3.10.20.30">
    <property type="match status" value="1"/>
</dbReference>
<dbReference type="RefSeq" id="WP_094854261.1">
    <property type="nucleotide sequence ID" value="NZ_NEVM01000005.1"/>
</dbReference>
<evidence type="ECO:0000259" key="10">
    <source>
        <dbReference type="PROSITE" id="PS51384"/>
    </source>
</evidence>
<evidence type="ECO:0000256" key="1">
    <source>
        <dbReference type="ARBA" id="ARBA00010312"/>
    </source>
</evidence>
<dbReference type="CDD" id="cd06184">
    <property type="entry name" value="flavohem_like_fad_nad_binding"/>
    <property type="match status" value="1"/>
</dbReference>
<dbReference type="PANTHER" id="PTHR43742:SF9">
    <property type="entry name" value="TETRATHIONATE REDUCTASE SUBUNIT A"/>
    <property type="match status" value="1"/>
</dbReference>
<dbReference type="Gene3D" id="2.20.25.90">
    <property type="entry name" value="ADC-like domains"/>
    <property type="match status" value="1"/>
</dbReference>
<dbReference type="Gene3D" id="3.40.228.10">
    <property type="entry name" value="Dimethylsulfoxide Reductase, domain 2"/>
    <property type="match status" value="2"/>
</dbReference>
<dbReference type="GO" id="GO:0051539">
    <property type="term" value="F:4 iron, 4 sulfur cluster binding"/>
    <property type="evidence" value="ECO:0007669"/>
    <property type="project" value="UniProtKB-KW"/>
</dbReference>
<dbReference type="GO" id="GO:0043546">
    <property type="term" value="F:molybdopterin cofactor binding"/>
    <property type="evidence" value="ECO:0007669"/>
    <property type="project" value="InterPro"/>
</dbReference>
<feature type="domain" description="FAD-binding FR-type" evidence="10">
    <location>
        <begin position="816"/>
        <end position="936"/>
    </location>
</feature>
<accession>A0A261RXL2</accession>
<dbReference type="InterPro" id="IPR050612">
    <property type="entry name" value="Prok_Mopterin_Oxidored"/>
</dbReference>
<dbReference type="PROSITE" id="PS51669">
    <property type="entry name" value="4FE4S_MOW_BIS_MGD"/>
    <property type="match status" value="1"/>
</dbReference>
<dbReference type="Gene3D" id="2.40.40.20">
    <property type="match status" value="1"/>
</dbReference>
<keyword evidence="4" id="KW-0479">Metal-binding</keyword>
<dbReference type="PROSITE" id="PS51085">
    <property type="entry name" value="2FE2S_FER_2"/>
    <property type="match status" value="1"/>
</dbReference>
<dbReference type="Proteomes" id="UP000216020">
    <property type="component" value="Unassembled WGS sequence"/>
</dbReference>
<dbReference type="SUPFAM" id="SSF63380">
    <property type="entry name" value="Riboflavin synthase domain-like"/>
    <property type="match status" value="1"/>
</dbReference>
<dbReference type="PROSITE" id="PS51384">
    <property type="entry name" value="FAD_FR"/>
    <property type="match status" value="1"/>
</dbReference>
<dbReference type="EMBL" id="NEVM01000005">
    <property type="protein sequence ID" value="OZI29818.1"/>
    <property type="molecule type" value="Genomic_DNA"/>
</dbReference>
<evidence type="ECO:0000313" key="13">
    <source>
        <dbReference type="Proteomes" id="UP000216020"/>
    </source>
</evidence>
<dbReference type="Gene3D" id="3.40.50.740">
    <property type="match status" value="2"/>
</dbReference>
<evidence type="ECO:0000256" key="8">
    <source>
        <dbReference type="ARBA" id="ARBA00023014"/>
    </source>
</evidence>
<evidence type="ECO:0000256" key="2">
    <source>
        <dbReference type="ARBA" id="ARBA00022485"/>
    </source>
</evidence>
<protein>
    <submittedName>
        <fullName evidence="12">Ferredoxin:oxidoreductase FAD/NAD(P)-binding protein</fullName>
    </submittedName>
</protein>
<dbReference type="Pfam" id="PF00175">
    <property type="entry name" value="NAD_binding_1"/>
    <property type="match status" value="1"/>
</dbReference>
<evidence type="ECO:0000256" key="5">
    <source>
        <dbReference type="ARBA" id="ARBA00022729"/>
    </source>
</evidence>
<dbReference type="Gene3D" id="2.40.30.10">
    <property type="entry name" value="Translation factors"/>
    <property type="match status" value="1"/>
</dbReference>
<evidence type="ECO:0000256" key="7">
    <source>
        <dbReference type="ARBA" id="ARBA00023004"/>
    </source>
</evidence>
<evidence type="ECO:0000313" key="12">
    <source>
        <dbReference type="EMBL" id="OZI29818.1"/>
    </source>
</evidence>
<dbReference type="GO" id="GO:0016491">
    <property type="term" value="F:oxidoreductase activity"/>
    <property type="evidence" value="ECO:0007669"/>
    <property type="project" value="UniProtKB-KW"/>
</dbReference>
<dbReference type="Gene3D" id="3.40.50.80">
    <property type="entry name" value="Nucleotide-binding domain of ferredoxin-NADP reductase (FNR) module"/>
    <property type="match status" value="1"/>
</dbReference>
<dbReference type="SUPFAM" id="SSF52343">
    <property type="entry name" value="Ferredoxin reductase-like, C-terminal NADP-linked domain"/>
    <property type="match status" value="1"/>
</dbReference>
<dbReference type="AlphaFoldDB" id="A0A261RXL2"/>
<gene>
    <name evidence="12" type="ORF">CAL29_17065</name>
</gene>
<dbReference type="SUPFAM" id="SSF54292">
    <property type="entry name" value="2Fe-2S ferredoxin-like"/>
    <property type="match status" value="1"/>
</dbReference>
<comment type="similarity">
    <text evidence="1">Belongs to the prokaryotic molybdopterin-containing oxidoreductase family.</text>
</comment>
<keyword evidence="8" id="KW-0411">Iron-sulfur</keyword>
<name>A0A261RXL2_9BORD</name>
<keyword evidence="3" id="KW-0500">Molybdenum</keyword>
<dbReference type="Pfam" id="PF04879">
    <property type="entry name" value="Molybdop_Fe4S4"/>
    <property type="match status" value="1"/>
</dbReference>
<dbReference type="Pfam" id="PF00384">
    <property type="entry name" value="Molybdopterin"/>
    <property type="match status" value="1"/>
</dbReference>
<organism evidence="12 13">
    <name type="scientific">Bordetella genomosp. 10</name>
    <dbReference type="NCBI Taxonomy" id="1416804"/>
    <lineage>
        <taxon>Bacteria</taxon>
        <taxon>Pseudomonadati</taxon>
        <taxon>Pseudomonadota</taxon>
        <taxon>Betaproteobacteria</taxon>
        <taxon>Burkholderiales</taxon>
        <taxon>Alcaligenaceae</taxon>
        <taxon>Bordetella</taxon>
    </lineage>
</organism>
<evidence type="ECO:0000259" key="9">
    <source>
        <dbReference type="PROSITE" id="PS51085"/>
    </source>
</evidence>
<dbReference type="SMART" id="SM00926">
    <property type="entry name" value="Molybdop_Fe4S4"/>
    <property type="match status" value="1"/>
</dbReference>
<evidence type="ECO:0000259" key="11">
    <source>
        <dbReference type="PROSITE" id="PS51669"/>
    </source>
</evidence>
<comment type="caution">
    <text evidence="12">The sequence shown here is derived from an EMBL/GenBank/DDBJ whole genome shotgun (WGS) entry which is preliminary data.</text>
</comment>
<dbReference type="SUPFAM" id="SSF53706">
    <property type="entry name" value="Formate dehydrogenase/DMSO reductase, domains 1-3"/>
    <property type="match status" value="1"/>
</dbReference>
<dbReference type="OrthoDB" id="9796486at2"/>
<proteinExistence type="inferred from homology"/>
<dbReference type="InterPro" id="IPR036010">
    <property type="entry name" value="2Fe-2S_ferredoxin-like_sf"/>
</dbReference>
<dbReference type="InterPro" id="IPR017927">
    <property type="entry name" value="FAD-bd_FR_type"/>
</dbReference>
<dbReference type="CDD" id="cd00207">
    <property type="entry name" value="fer2"/>
    <property type="match status" value="1"/>
</dbReference>
<keyword evidence="13" id="KW-1185">Reference proteome</keyword>
<dbReference type="InterPro" id="IPR006657">
    <property type="entry name" value="MoPterin_dinucl-bd_dom"/>
</dbReference>
<evidence type="ECO:0000256" key="6">
    <source>
        <dbReference type="ARBA" id="ARBA00023002"/>
    </source>
</evidence>
<dbReference type="InterPro" id="IPR006656">
    <property type="entry name" value="Mopterin_OxRdtase"/>
</dbReference>
<keyword evidence="5" id="KW-0732">Signal</keyword>
<dbReference type="InterPro" id="IPR037949">
    <property type="entry name" value="MopB_CT_Acetylene-hydratase"/>
</dbReference>
<dbReference type="InterPro" id="IPR001041">
    <property type="entry name" value="2Fe-2S_ferredoxin-type"/>
</dbReference>
<evidence type="ECO:0000256" key="4">
    <source>
        <dbReference type="ARBA" id="ARBA00022723"/>
    </source>
</evidence>
<dbReference type="Pfam" id="PF00111">
    <property type="entry name" value="Fer2"/>
    <property type="match status" value="1"/>
</dbReference>
<dbReference type="InterPro" id="IPR012675">
    <property type="entry name" value="Beta-grasp_dom_sf"/>
</dbReference>
<keyword evidence="7" id="KW-0408">Iron</keyword>
<dbReference type="SUPFAM" id="SSF50692">
    <property type="entry name" value="ADC-like"/>
    <property type="match status" value="1"/>
</dbReference>
<dbReference type="InterPro" id="IPR009010">
    <property type="entry name" value="Asp_de-COase-like_dom_sf"/>
</dbReference>
<dbReference type="InterPro" id="IPR001433">
    <property type="entry name" value="OxRdtase_FAD/NAD-bd"/>
</dbReference>
<dbReference type="InterPro" id="IPR006963">
    <property type="entry name" value="Mopterin_OxRdtase_4Fe-4S_dom"/>
</dbReference>
<reference evidence="13" key="1">
    <citation type="submission" date="2017-05" db="EMBL/GenBank/DDBJ databases">
        <title>Complete and WGS of Bordetella genogroups.</title>
        <authorList>
            <person name="Spilker T."/>
            <person name="Lipuma J."/>
        </authorList>
    </citation>
    <scope>NUCLEOTIDE SEQUENCE [LARGE SCALE GENOMIC DNA]</scope>
    <source>
        <strain evidence="13">AU16122</strain>
    </source>
</reference>
<dbReference type="GO" id="GO:0046872">
    <property type="term" value="F:metal ion binding"/>
    <property type="evidence" value="ECO:0007669"/>
    <property type="project" value="UniProtKB-KW"/>
</dbReference>
<dbReference type="CDD" id="cd02781">
    <property type="entry name" value="MopB_CT_Acetylene-hydratase"/>
    <property type="match status" value="1"/>
</dbReference>
<feature type="domain" description="4Fe-4S Mo/W bis-MGD-type" evidence="11">
    <location>
        <begin position="3"/>
        <end position="58"/>
    </location>
</feature>
<evidence type="ECO:0000256" key="3">
    <source>
        <dbReference type="ARBA" id="ARBA00022505"/>
    </source>
</evidence>